<feature type="compositionally biased region" description="Polar residues" evidence="1">
    <location>
        <begin position="1"/>
        <end position="23"/>
    </location>
</feature>
<name>A0A498JU57_MALDO</name>
<evidence type="ECO:0000313" key="2">
    <source>
        <dbReference type="EMBL" id="RXH99398.1"/>
    </source>
</evidence>
<feature type="region of interest" description="Disordered" evidence="1">
    <location>
        <begin position="38"/>
        <end position="95"/>
    </location>
</feature>
<comment type="caution">
    <text evidence="2">The sequence shown here is derived from an EMBL/GenBank/DDBJ whole genome shotgun (WGS) entry which is preliminary data.</text>
</comment>
<evidence type="ECO:0000313" key="3">
    <source>
        <dbReference type="Proteomes" id="UP000290289"/>
    </source>
</evidence>
<evidence type="ECO:0000256" key="1">
    <source>
        <dbReference type="SAM" id="MobiDB-lite"/>
    </source>
</evidence>
<accession>A0A498JU57</accession>
<dbReference type="Proteomes" id="UP000290289">
    <property type="component" value="Chromosome 5"/>
</dbReference>
<feature type="compositionally biased region" description="Low complexity" evidence="1">
    <location>
        <begin position="39"/>
        <end position="61"/>
    </location>
</feature>
<gene>
    <name evidence="2" type="ORF">DVH24_011723</name>
</gene>
<protein>
    <submittedName>
        <fullName evidence="2">Uncharacterized protein</fullName>
    </submittedName>
</protein>
<reference evidence="2 3" key="1">
    <citation type="submission" date="2018-10" db="EMBL/GenBank/DDBJ databases">
        <title>A high-quality apple genome assembly.</title>
        <authorList>
            <person name="Hu J."/>
        </authorList>
    </citation>
    <scope>NUCLEOTIDE SEQUENCE [LARGE SCALE GENOMIC DNA]</scope>
    <source>
        <strain evidence="3">cv. HFTH1</strain>
        <tissue evidence="2">Young leaf</tissue>
    </source>
</reference>
<dbReference type="AlphaFoldDB" id="A0A498JU57"/>
<feature type="region of interest" description="Disordered" evidence="1">
    <location>
        <begin position="1"/>
        <end position="26"/>
    </location>
</feature>
<proteinExistence type="predicted"/>
<keyword evidence="3" id="KW-1185">Reference proteome</keyword>
<sequence length="110" mass="11801">MSQLITRRWSVTNVPPALSSTAPPVSAPLIWEPTPLAEATSTASQVPVSSTSSVSFESLSAQRPHRRRRNPEPSDQTSSASKVEGEASQPPGFGKCYTIRGGCVEFFVQI</sequence>
<organism evidence="2 3">
    <name type="scientific">Malus domestica</name>
    <name type="common">Apple</name>
    <name type="synonym">Pyrus malus</name>
    <dbReference type="NCBI Taxonomy" id="3750"/>
    <lineage>
        <taxon>Eukaryota</taxon>
        <taxon>Viridiplantae</taxon>
        <taxon>Streptophyta</taxon>
        <taxon>Embryophyta</taxon>
        <taxon>Tracheophyta</taxon>
        <taxon>Spermatophyta</taxon>
        <taxon>Magnoliopsida</taxon>
        <taxon>eudicotyledons</taxon>
        <taxon>Gunneridae</taxon>
        <taxon>Pentapetalae</taxon>
        <taxon>rosids</taxon>
        <taxon>fabids</taxon>
        <taxon>Rosales</taxon>
        <taxon>Rosaceae</taxon>
        <taxon>Amygdaloideae</taxon>
        <taxon>Maleae</taxon>
        <taxon>Malus</taxon>
    </lineage>
</organism>
<dbReference type="EMBL" id="RDQH01000331">
    <property type="protein sequence ID" value="RXH99398.1"/>
    <property type="molecule type" value="Genomic_DNA"/>
</dbReference>